<evidence type="ECO:0000256" key="3">
    <source>
        <dbReference type="ARBA" id="ARBA00022723"/>
    </source>
</evidence>
<dbReference type="InterPro" id="IPR036869">
    <property type="entry name" value="J_dom_sf"/>
</dbReference>
<dbReference type="PRINTS" id="PR00625">
    <property type="entry name" value="JDOMAIN"/>
</dbReference>
<feature type="domain" description="CR-type" evidence="12">
    <location>
        <begin position="129"/>
        <end position="211"/>
    </location>
</feature>
<dbReference type="InterPro" id="IPR001305">
    <property type="entry name" value="HSP_DnaJ_Cys-rich_dom"/>
</dbReference>
<keyword evidence="2 9" id="KW-0235">DNA replication</keyword>
<dbReference type="CDD" id="cd10747">
    <property type="entry name" value="DnaJ_C"/>
    <property type="match status" value="1"/>
</dbReference>
<proteinExistence type="inferred from homology"/>
<evidence type="ECO:0000259" key="11">
    <source>
        <dbReference type="PROSITE" id="PS50076"/>
    </source>
</evidence>
<evidence type="ECO:0000256" key="4">
    <source>
        <dbReference type="ARBA" id="ARBA00022737"/>
    </source>
</evidence>
<evidence type="ECO:0000256" key="1">
    <source>
        <dbReference type="ARBA" id="ARBA00022490"/>
    </source>
</evidence>
<feature type="repeat" description="CXXCXGXG motif" evidence="9">
    <location>
        <begin position="185"/>
        <end position="192"/>
    </location>
</feature>
<dbReference type="eggNOG" id="COG0484">
    <property type="taxonomic scope" value="Bacteria"/>
</dbReference>
<keyword evidence="14" id="KW-1185">Reference proteome</keyword>
<dbReference type="GO" id="GO:0009408">
    <property type="term" value="P:response to heat"/>
    <property type="evidence" value="ECO:0007669"/>
    <property type="project" value="InterPro"/>
</dbReference>
<dbReference type="SMART" id="SM00271">
    <property type="entry name" value="DnaJ"/>
    <property type="match status" value="1"/>
</dbReference>
<dbReference type="AlphaFoldDB" id="N0E4P3"/>
<evidence type="ECO:0000256" key="8">
    <source>
        <dbReference type="ARBA" id="ARBA00023186"/>
    </source>
</evidence>
<dbReference type="InterPro" id="IPR008971">
    <property type="entry name" value="HSP40/DnaJ_pept-bd"/>
</dbReference>
<sequence length="378" mass="40384">MNDYYAELGVSRDASAEEIKRAYRKAARKLHPDVNPGPEAEEQFKKVSQAYDVLSDVDKRRQYDMGADPYADAAAGFGPGFSFSASDLFDAFFGGAGAARGTRGPRPRMMRGQDALVPLDIDLSQAVFGGNADLVIDTAVGCPTCHGDGCAPGTTPRTCDVCKGAGEIQQVQRSFLGQVMTTRPCLTCQGFGTVIPDPCRECSGDGRIRHRRTLTIKVPAGVDTGTRIQLTGEGEVGHGNGPAGDLYVEIAVRSHPMFQRRGDDLHATLEVPMTAAALGAAIPLETLDGAREVDVRVGAQSGDTVTLRGLGVTHLRQNTRGDLTVHLLVQTPTRLTPEQEALLRQLAELRGEEKPNGKVASPAEAGLFGKLRDAFKVR</sequence>
<dbReference type="Pfam" id="PF00226">
    <property type="entry name" value="DnaJ"/>
    <property type="match status" value="1"/>
</dbReference>
<evidence type="ECO:0000256" key="2">
    <source>
        <dbReference type="ARBA" id="ARBA00022705"/>
    </source>
</evidence>
<dbReference type="CDD" id="cd06257">
    <property type="entry name" value="DnaJ"/>
    <property type="match status" value="1"/>
</dbReference>
<dbReference type="Proteomes" id="UP000013167">
    <property type="component" value="Unassembled WGS sequence"/>
</dbReference>
<keyword evidence="5 9" id="KW-0863">Zinc-finger</keyword>
<dbReference type="HAMAP" id="MF_01152">
    <property type="entry name" value="DnaJ"/>
    <property type="match status" value="1"/>
</dbReference>
<dbReference type="GO" id="GO:0005737">
    <property type="term" value="C:cytoplasm"/>
    <property type="evidence" value="ECO:0007669"/>
    <property type="project" value="UniProtKB-SubCell"/>
</dbReference>
<dbReference type="SUPFAM" id="SSF46565">
    <property type="entry name" value="Chaperone J-domain"/>
    <property type="match status" value="1"/>
</dbReference>
<feature type="binding site" evidence="9">
    <location>
        <position position="202"/>
    </location>
    <ligand>
        <name>Zn(2+)</name>
        <dbReference type="ChEBI" id="CHEBI:29105"/>
        <label>1</label>
    </ligand>
</feature>
<comment type="subunit">
    <text evidence="9">Homodimer.</text>
</comment>
<dbReference type="OrthoDB" id="9779889at2"/>
<feature type="binding site" evidence="9">
    <location>
        <position position="159"/>
    </location>
    <ligand>
        <name>Zn(2+)</name>
        <dbReference type="ChEBI" id="CHEBI:29105"/>
        <label>2</label>
    </ligand>
</feature>
<keyword evidence="1 9" id="KW-0963">Cytoplasm</keyword>
<dbReference type="NCBIfam" id="NF008035">
    <property type="entry name" value="PRK10767.1"/>
    <property type="match status" value="1"/>
</dbReference>
<dbReference type="InterPro" id="IPR018253">
    <property type="entry name" value="DnaJ_domain_CS"/>
</dbReference>
<reference evidence="13 14" key="1">
    <citation type="journal article" date="2013" name="ISME J.">
        <title>A metabolic model for members of the genus Tetrasphaera involved in enhanced biological phosphorus removal.</title>
        <authorList>
            <person name="Kristiansen R."/>
            <person name="Nguyen H.T.T."/>
            <person name="Saunders A.M."/>
            <person name="Nielsen J.L."/>
            <person name="Wimmer R."/>
            <person name="Le V.Q."/>
            <person name="McIlroy S.J."/>
            <person name="Petrovski S."/>
            <person name="Seviour R.J."/>
            <person name="Calteau A."/>
            <person name="Nielsen K.L."/>
            <person name="Nielsen P.H."/>
        </authorList>
    </citation>
    <scope>NUCLEOTIDE SEQUENCE [LARGE SCALE GENOMIC DNA]</scope>
    <source>
        <strain evidence="13 14">Lp2</strain>
    </source>
</reference>
<comment type="cofactor">
    <cofactor evidence="9">
        <name>Zn(2+)</name>
        <dbReference type="ChEBI" id="CHEBI:29105"/>
    </cofactor>
    <text evidence="9">Binds 2 Zn(2+) ions per monomer.</text>
</comment>
<protein>
    <recommendedName>
        <fullName evidence="9">Chaperone protein DnaJ</fullName>
    </recommendedName>
</protein>
<evidence type="ECO:0000259" key="12">
    <source>
        <dbReference type="PROSITE" id="PS51188"/>
    </source>
</evidence>
<dbReference type="Gene3D" id="6.20.20.10">
    <property type="match status" value="2"/>
</dbReference>
<dbReference type="STRING" id="1193181.BN10_680071"/>
<evidence type="ECO:0000313" key="13">
    <source>
        <dbReference type="EMBL" id="CCH70845.1"/>
    </source>
</evidence>
<keyword evidence="4 9" id="KW-0677">Repeat</keyword>
<dbReference type="FunFam" id="2.60.260.20:FF:000005">
    <property type="entry name" value="Chaperone protein dnaJ 1, mitochondrial"/>
    <property type="match status" value="1"/>
</dbReference>
<dbReference type="PANTHER" id="PTHR43096">
    <property type="entry name" value="DNAJ HOMOLOG 1, MITOCHONDRIAL-RELATED"/>
    <property type="match status" value="1"/>
</dbReference>
<dbReference type="InterPro" id="IPR002939">
    <property type="entry name" value="DnaJ_C"/>
</dbReference>
<dbReference type="PANTHER" id="PTHR43096:SF48">
    <property type="entry name" value="CHAPERONE PROTEIN DNAJ"/>
    <property type="match status" value="1"/>
</dbReference>
<dbReference type="InterPro" id="IPR036410">
    <property type="entry name" value="HSP_DnaJ_Cys-rich_dom_sf"/>
</dbReference>
<feature type="binding site" evidence="9">
    <location>
        <position position="199"/>
    </location>
    <ligand>
        <name>Zn(2+)</name>
        <dbReference type="ChEBI" id="CHEBI:29105"/>
        <label>1</label>
    </ligand>
</feature>
<feature type="binding site" evidence="9">
    <location>
        <position position="145"/>
    </location>
    <ligand>
        <name>Zn(2+)</name>
        <dbReference type="ChEBI" id="CHEBI:29105"/>
        <label>1</label>
    </ligand>
</feature>
<dbReference type="GO" id="GO:0005524">
    <property type="term" value="F:ATP binding"/>
    <property type="evidence" value="ECO:0007669"/>
    <property type="project" value="InterPro"/>
</dbReference>
<name>N0E4P3_9MICO</name>
<keyword evidence="8 9" id="KW-0143">Chaperone</keyword>
<comment type="function">
    <text evidence="9">Participates actively in the response to hyperosmotic and heat shock by preventing the aggregation of stress-denatured proteins and by disaggregating proteins, also in an autonomous, DnaK-independent fashion. Unfolded proteins bind initially to DnaJ; upon interaction with the DnaJ-bound protein, DnaK hydrolyzes its bound ATP, resulting in the formation of a stable complex. GrpE releases ADP from DnaK; ATP binding to DnaK triggers the release of the substrate protein, thus completing the reaction cycle. Several rounds of ATP-dependent interactions between DnaJ, DnaK and GrpE are required for fully efficient folding. Also involved, together with DnaK and GrpE, in the DNA replication of plasmids through activation of initiation proteins.</text>
</comment>
<dbReference type="PROSITE" id="PS51188">
    <property type="entry name" value="ZF_CR"/>
    <property type="match status" value="1"/>
</dbReference>
<comment type="domain">
    <text evidence="9">The J domain is necessary and sufficient to stimulate DnaK ATPase activity. Zinc center 1 plays an important role in the autonomous, DnaK-independent chaperone activity of DnaJ. Zinc center 2 is essential for interaction with DnaK and for DnaJ activity.</text>
</comment>
<comment type="similarity">
    <text evidence="9">Belongs to the DnaJ family.</text>
</comment>
<dbReference type="SUPFAM" id="SSF57938">
    <property type="entry name" value="DnaJ/Hsp40 cysteine-rich domain"/>
    <property type="match status" value="1"/>
</dbReference>
<organism evidence="13 14">
    <name type="scientific">Phycicoccus elongatus Lp2</name>
    <dbReference type="NCBI Taxonomy" id="1193181"/>
    <lineage>
        <taxon>Bacteria</taxon>
        <taxon>Bacillati</taxon>
        <taxon>Actinomycetota</taxon>
        <taxon>Actinomycetes</taxon>
        <taxon>Micrococcales</taxon>
        <taxon>Intrasporangiaceae</taxon>
        <taxon>Phycicoccus</taxon>
    </lineage>
</organism>
<feature type="binding site" evidence="9">
    <location>
        <position position="142"/>
    </location>
    <ligand>
        <name>Zn(2+)</name>
        <dbReference type="ChEBI" id="CHEBI:29105"/>
        <label>1</label>
    </ligand>
</feature>
<feature type="zinc finger region" description="CR-type" evidence="10">
    <location>
        <begin position="129"/>
        <end position="211"/>
    </location>
</feature>
<dbReference type="CDD" id="cd10719">
    <property type="entry name" value="DnaJ_zf"/>
    <property type="match status" value="1"/>
</dbReference>
<dbReference type="RefSeq" id="WP_010850688.1">
    <property type="nucleotide sequence ID" value="NZ_HF570956.1"/>
</dbReference>
<keyword evidence="3 9" id="KW-0479">Metal-binding</keyword>
<feature type="binding site" evidence="9">
    <location>
        <position position="188"/>
    </location>
    <ligand>
        <name>Zn(2+)</name>
        <dbReference type="ChEBI" id="CHEBI:29105"/>
        <label>2</label>
    </ligand>
</feature>
<feature type="domain" description="J" evidence="11">
    <location>
        <begin position="3"/>
        <end position="67"/>
    </location>
</feature>
<dbReference type="GO" id="GO:0031072">
    <property type="term" value="F:heat shock protein binding"/>
    <property type="evidence" value="ECO:0007669"/>
    <property type="project" value="InterPro"/>
</dbReference>
<dbReference type="EMBL" id="CAIZ01000139">
    <property type="protein sequence ID" value="CCH70845.1"/>
    <property type="molecule type" value="Genomic_DNA"/>
</dbReference>
<evidence type="ECO:0000256" key="9">
    <source>
        <dbReference type="HAMAP-Rule" id="MF_01152"/>
    </source>
</evidence>
<comment type="caution">
    <text evidence="13">The sequence shown here is derived from an EMBL/GenBank/DDBJ whole genome shotgun (WGS) entry which is preliminary data.</text>
</comment>
<dbReference type="SUPFAM" id="SSF49493">
    <property type="entry name" value="HSP40/DnaJ peptide-binding domain"/>
    <property type="match status" value="2"/>
</dbReference>
<dbReference type="InterPro" id="IPR001623">
    <property type="entry name" value="DnaJ_domain"/>
</dbReference>
<evidence type="ECO:0000256" key="5">
    <source>
        <dbReference type="ARBA" id="ARBA00022771"/>
    </source>
</evidence>
<evidence type="ECO:0000256" key="6">
    <source>
        <dbReference type="ARBA" id="ARBA00022833"/>
    </source>
</evidence>
<dbReference type="GO" id="GO:0042026">
    <property type="term" value="P:protein refolding"/>
    <property type="evidence" value="ECO:0007669"/>
    <property type="project" value="TreeGrafter"/>
</dbReference>
<evidence type="ECO:0000256" key="7">
    <source>
        <dbReference type="ARBA" id="ARBA00023016"/>
    </source>
</evidence>
<keyword evidence="6 9" id="KW-0862">Zinc</keyword>
<dbReference type="PROSITE" id="PS00636">
    <property type="entry name" value="DNAJ_1"/>
    <property type="match status" value="1"/>
</dbReference>
<dbReference type="Pfam" id="PF00684">
    <property type="entry name" value="DnaJ_CXXCXGXG"/>
    <property type="match status" value="1"/>
</dbReference>
<accession>N0E4P3</accession>
<feature type="repeat" description="CXXCXGXG motif" evidence="9">
    <location>
        <begin position="159"/>
        <end position="166"/>
    </location>
</feature>
<dbReference type="NCBIfam" id="NF010871">
    <property type="entry name" value="PRK14278.1"/>
    <property type="match status" value="1"/>
</dbReference>
<comment type="subcellular location">
    <subcellularLocation>
        <location evidence="9">Cytoplasm</location>
    </subcellularLocation>
</comment>
<feature type="repeat" description="CXXCXGXG motif" evidence="9">
    <location>
        <begin position="199"/>
        <end position="206"/>
    </location>
</feature>
<dbReference type="GO" id="GO:0051082">
    <property type="term" value="F:unfolded protein binding"/>
    <property type="evidence" value="ECO:0007669"/>
    <property type="project" value="UniProtKB-UniRule"/>
</dbReference>
<dbReference type="Gene3D" id="2.60.260.20">
    <property type="entry name" value="Urease metallochaperone UreE, N-terminal domain"/>
    <property type="match status" value="2"/>
</dbReference>
<dbReference type="Gene3D" id="1.10.287.110">
    <property type="entry name" value="DnaJ domain"/>
    <property type="match status" value="1"/>
</dbReference>
<dbReference type="Pfam" id="PF01556">
    <property type="entry name" value="DnaJ_C"/>
    <property type="match status" value="1"/>
</dbReference>
<feature type="binding site" evidence="9">
    <location>
        <position position="185"/>
    </location>
    <ligand>
        <name>Zn(2+)</name>
        <dbReference type="ChEBI" id="CHEBI:29105"/>
        <label>2</label>
    </ligand>
</feature>
<dbReference type="GO" id="GO:0008270">
    <property type="term" value="F:zinc ion binding"/>
    <property type="evidence" value="ECO:0007669"/>
    <property type="project" value="UniProtKB-UniRule"/>
</dbReference>
<dbReference type="PROSITE" id="PS50076">
    <property type="entry name" value="DNAJ_2"/>
    <property type="match status" value="1"/>
</dbReference>
<gene>
    <name evidence="9 13" type="primary">dnaJ</name>
    <name evidence="13" type="ORF">BN10_680071</name>
</gene>
<keyword evidence="7 9" id="KW-0346">Stress response</keyword>
<dbReference type="InterPro" id="IPR012724">
    <property type="entry name" value="DnaJ"/>
</dbReference>
<feature type="binding site" evidence="9">
    <location>
        <position position="162"/>
    </location>
    <ligand>
        <name>Zn(2+)</name>
        <dbReference type="ChEBI" id="CHEBI:29105"/>
        <label>2</label>
    </ligand>
</feature>
<dbReference type="HOGENOM" id="CLU_017633_0_7_11"/>
<dbReference type="GO" id="GO:0006260">
    <property type="term" value="P:DNA replication"/>
    <property type="evidence" value="ECO:0007669"/>
    <property type="project" value="UniProtKB-KW"/>
</dbReference>
<feature type="repeat" description="CXXCXGXG motif" evidence="9">
    <location>
        <begin position="142"/>
        <end position="149"/>
    </location>
</feature>
<evidence type="ECO:0000313" key="14">
    <source>
        <dbReference type="Proteomes" id="UP000013167"/>
    </source>
</evidence>
<evidence type="ECO:0000256" key="10">
    <source>
        <dbReference type="PROSITE-ProRule" id="PRU00546"/>
    </source>
</evidence>